<feature type="domain" description="Aminoglycoside phosphotransferase" evidence="2">
    <location>
        <begin position="85"/>
        <end position="263"/>
    </location>
</feature>
<keyword evidence="3" id="KW-0418">Kinase</keyword>
<dbReference type="EMBL" id="JAANYQ010000007">
    <property type="protein sequence ID" value="KAF4123018.1"/>
    <property type="molecule type" value="Genomic_DNA"/>
</dbReference>
<evidence type="ECO:0000313" key="3">
    <source>
        <dbReference type="EMBL" id="KAF4123018.1"/>
    </source>
</evidence>
<sequence>MDESQISRPVTYAVSRSRGKQPGESALSAKLREKRKAKGQARSSDESESENEIESGAKILHKMFSRKVVLHSDDTVVKSGKRIALGEAEALRVAVLAGIPAPRVLEANTTPDGQSIRMSYVHGQSLDTLWPSMTIDQKKDIARQLRIIVEQMRSVAPPANLIGACDGTEIRDTRVHFTYHSPPCQDEEAFNEFLLAALYEHTPPLVREAFTRRLRTSHRVVLSHCDLTPRNILVRDGKIQGLVDWEDSGWYPEYWEYVKFFQRTADRDWKLYAQEIFPELYHEELVDFIAMSKFQNT</sequence>
<dbReference type="PANTHER" id="PTHR21310:SF58">
    <property type="entry name" value="AMINOGLYCOSIDE PHOSPHOTRANSFERASE DOMAIN-CONTAINING PROTEIN"/>
    <property type="match status" value="1"/>
</dbReference>
<dbReference type="PANTHER" id="PTHR21310">
    <property type="entry name" value="AMINOGLYCOSIDE PHOSPHOTRANSFERASE-RELATED-RELATED"/>
    <property type="match status" value="1"/>
</dbReference>
<dbReference type="Proteomes" id="UP000749293">
    <property type="component" value="Unassembled WGS sequence"/>
</dbReference>
<gene>
    <name evidence="3" type="ORF">GMORB2_6566</name>
</gene>
<dbReference type="InterPro" id="IPR051678">
    <property type="entry name" value="AGP_Transferase"/>
</dbReference>
<dbReference type="GO" id="GO:0016301">
    <property type="term" value="F:kinase activity"/>
    <property type="evidence" value="ECO:0007669"/>
    <property type="project" value="UniProtKB-KW"/>
</dbReference>
<accession>A0A9P5D0R5</accession>
<keyword evidence="3" id="KW-0808">Transferase</keyword>
<keyword evidence="4" id="KW-1185">Reference proteome</keyword>
<dbReference type="GeneID" id="55972791"/>
<dbReference type="CDD" id="cd05120">
    <property type="entry name" value="APH_ChoK_like"/>
    <property type="match status" value="1"/>
</dbReference>
<dbReference type="InterPro" id="IPR011009">
    <property type="entry name" value="Kinase-like_dom_sf"/>
</dbReference>
<dbReference type="RefSeq" id="XP_035321670.1">
    <property type="nucleotide sequence ID" value="XM_035468536.1"/>
</dbReference>
<evidence type="ECO:0000259" key="2">
    <source>
        <dbReference type="Pfam" id="PF01636"/>
    </source>
</evidence>
<dbReference type="Pfam" id="PF01636">
    <property type="entry name" value="APH"/>
    <property type="match status" value="1"/>
</dbReference>
<proteinExistence type="predicted"/>
<name>A0A9P5D0R5_9HYPO</name>
<dbReference type="InterPro" id="IPR002575">
    <property type="entry name" value="Aminoglycoside_PTrfase"/>
</dbReference>
<dbReference type="OrthoDB" id="3250044at2759"/>
<protein>
    <submittedName>
        <fullName evidence="3">Choline/ethanolamine kinase</fullName>
    </submittedName>
</protein>
<evidence type="ECO:0000256" key="1">
    <source>
        <dbReference type="SAM" id="MobiDB-lite"/>
    </source>
</evidence>
<comment type="caution">
    <text evidence="3">The sequence shown here is derived from an EMBL/GenBank/DDBJ whole genome shotgun (WGS) entry which is preliminary data.</text>
</comment>
<feature type="region of interest" description="Disordered" evidence="1">
    <location>
        <begin position="1"/>
        <end position="53"/>
    </location>
</feature>
<organism evidence="3 4">
    <name type="scientific">Geosmithia morbida</name>
    <dbReference type="NCBI Taxonomy" id="1094350"/>
    <lineage>
        <taxon>Eukaryota</taxon>
        <taxon>Fungi</taxon>
        <taxon>Dikarya</taxon>
        <taxon>Ascomycota</taxon>
        <taxon>Pezizomycotina</taxon>
        <taxon>Sordariomycetes</taxon>
        <taxon>Hypocreomycetidae</taxon>
        <taxon>Hypocreales</taxon>
        <taxon>Bionectriaceae</taxon>
        <taxon>Geosmithia</taxon>
    </lineage>
</organism>
<evidence type="ECO:0000313" key="4">
    <source>
        <dbReference type="Proteomes" id="UP000749293"/>
    </source>
</evidence>
<dbReference type="Gene3D" id="3.90.1200.10">
    <property type="match status" value="1"/>
</dbReference>
<dbReference type="AlphaFoldDB" id="A0A9P5D0R5"/>
<dbReference type="SUPFAM" id="SSF56112">
    <property type="entry name" value="Protein kinase-like (PK-like)"/>
    <property type="match status" value="1"/>
</dbReference>
<reference evidence="3" key="1">
    <citation type="submission" date="2020-03" db="EMBL/GenBank/DDBJ databases">
        <title>Site-based positive gene gene selection in Geosmithia morbida across the United States reveals a broad range of putative effectors and factors for local host and environmental adapation.</title>
        <authorList>
            <person name="Onufrak A."/>
            <person name="Murdoch R.W."/>
            <person name="Gazis R."/>
            <person name="Huff M."/>
            <person name="Staton M."/>
            <person name="Klingeman W."/>
            <person name="Hadziabdic D."/>
        </authorList>
    </citation>
    <scope>NUCLEOTIDE SEQUENCE</scope>
    <source>
        <strain evidence="3">1262</strain>
    </source>
</reference>